<feature type="binding site" evidence="7">
    <location>
        <position position="16"/>
    </location>
    <ligand>
        <name>S-adenosyl-L-methionine</name>
        <dbReference type="ChEBI" id="CHEBI:59789"/>
    </ligand>
</feature>
<protein>
    <recommendedName>
        <fullName evidence="2">site-specific DNA-methyltransferase (adenine-specific)</fullName>
        <ecNumber evidence="2">2.1.1.72</ecNumber>
    </recommendedName>
</protein>
<dbReference type="Pfam" id="PF02086">
    <property type="entry name" value="MethyltransfD12"/>
    <property type="match status" value="1"/>
</dbReference>
<dbReference type="PANTHER" id="PTHR30481:SF4">
    <property type="entry name" value="SITE-SPECIFIC DNA-METHYLTRANSFERASE (ADENINE-SPECIFIC)"/>
    <property type="match status" value="1"/>
</dbReference>
<evidence type="ECO:0000313" key="9">
    <source>
        <dbReference type="Proteomes" id="UP000068382"/>
    </source>
</evidence>
<evidence type="ECO:0000256" key="5">
    <source>
        <dbReference type="ARBA" id="ARBA00022691"/>
    </source>
</evidence>
<proteinExistence type="inferred from homology"/>
<keyword evidence="5" id="KW-0949">S-adenosyl-L-methionine</keyword>
<feature type="binding site" evidence="7">
    <location>
        <position position="186"/>
    </location>
    <ligand>
        <name>S-adenosyl-L-methionine</name>
        <dbReference type="ChEBI" id="CHEBI:59789"/>
    </ligand>
</feature>
<evidence type="ECO:0000256" key="4">
    <source>
        <dbReference type="ARBA" id="ARBA00022679"/>
    </source>
</evidence>
<dbReference type="InterPro" id="IPR012327">
    <property type="entry name" value="MeTrfase_D12"/>
</dbReference>
<dbReference type="REBASE" id="168502">
    <property type="entry name" value="M.RstO365ORF33400P"/>
</dbReference>
<feature type="binding site" evidence="7">
    <location>
        <position position="64"/>
    </location>
    <ligand>
        <name>S-adenosyl-L-methionine</name>
        <dbReference type="ChEBI" id="CHEBI:59789"/>
    </ligand>
</feature>
<keyword evidence="3 8" id="KW-0489">Methyltransferase</keyword>
<keyword evidence="4 8" id="KW-0808">Transferase</keyword>
<dbReference type="EC" id="2.1.1.72" evidence="2"/>
<dbReference type="PIRSF" id="PIRSF000398">
    <property type="entry name" value="M_m6A_EcoRV"/>
    <property type="match status" value="1"/>
</dbReference>
<dbReference type="PATRIC" id="fig|1768241.3.peg.3488"/>
<dbReference type="GO" id="GO:0006298">
    <property type="term" value="P:mismatch repair"/>
    <property type="evidence" value="ECO:0007669"/>
    <property type="project" value="TreeGrafter"/>
</dbReference>
<evidence type="ECO:0000256" key="2">
    <source>
        <dbReference type="ARBA" id="ARBA00011900"/>
    </source>
</evidence>
<evidence type="ECO:0000256" key="7">
    <source>
        <dbReference type="PIRSR" id="PIRSR000398-1"/>
    </source>
</evidence>
<dbReference type="Gene3D" id="1.10.1020.10">
    <property type="entry name" value="Adenine-specific Methyltransferase, Domain 2"/>
    <property type="match status" value="1"/>
</dbReference>
<dbReference type="GO" id="GO:0009307">
    <property type="term" value="P:DNA restriction-modification system"/>
    <property type="evidence" value="ECO:0007669"/>
    <property type="project" value="InterPro"/>
</dbReference>
<dbReference type="InterPro" id="IPR023095">
    <property type="entry name" value="Ade_MeTrfase_dom_2"/>
</dbReference>
<reference evidence="8 9" key="1">
    <citation type="submission" date="2015-12" db="EMBL/GenBank/DDBJ databases">
        <title>Genome sequence of the marine Rhodobacteraceae strain O3.65, Candidatus Tritonibacter horizontis.</title>
        <authorList>
            <person name="Poehlein A."/>
            <person name="Giebel H.A."/>
            <person name="Voget S."/>
            <person name="Brinkhoff T."/>
        </authorList>
    </citation>
    <scope>NUCLEOTIDE SEQUENCE [LARGE SCALE GENOMIC DNA]</scope>
    <source>
        <strain evidence="8 9">O3.65</strain>
    </source>
</reference>
<sequence>MTTMTKVRPAAPVAPWLGGKKALSARIIERIEATDHTTYAEPFVGMGGVFLRRSWKPACEVANDLNGEITNLFRILQQHYPQLMEVMKYQIASRREFERLRRVDPSTLTDLQRAARFLYLQRQAFGGKLGGVFGVDPGRPPRFSLSRLEPILEAAHERLESVVFENLDWQDLIRRYDGVGTLFYLDPPYWGGESDYGKGLFARDDFALMADQLASIKGRFILSINDCPEIREIFAAFCFEEVRLKYTVSSGSATEACELIITNFEPEVGLF</sequence>
<keyword evidence="9" id="KW-1185">Reference proteome</keyword>
<evidence type="ECO:0000256" key="1">
    <source>
        <dbReference type="ARBA" id="ARBA00006594"/>
    </source>
</evidence>
<name>A0A132BTV0_9RHOB</name>
<dbReference type="PRINTS" id="PR00505">
    <property type="entry name" value="D12N6MTFRASE"/>
</dbReference>
<dbReference type="Proteomes" id="UP000068382">
    <property type="component" value="Unassembled WGS sequence"/>
</dbReference>
<dbReference type="AlphaFoldDB" id="A0A132BTV0"/>
<dbReference type="PANTHER" id="PTHR30481">
    <property type="entry name" value="DNA ADENINE METHYLASE"/>
    <property type="match status" value="1"/>
</dbReference>
<dbReference type="SUPFAM" id="SSF53335">
    <property type="entry name" value="S-adenosyl-L-methionine-dependent methyltransferases"/>
    <property type="match status" value="1"/>
</dbReference>
<dbReference type="Gene3D" id="3.40.50.150">
    <property type="entry name" value="Vaccinia Virus protein VP39"/>
    <property type="match status" value="1"/>
</dbReference>
<comment type="catalytic activity">
    <reaction evidence="6">
        <text>a 2'-deoxyadenosine in DNA + S-adenosyl-L-methionine = an N(6)-methyl-2'-deoxyadenosine in DNA + S-adenosyl-L-homocysteine + H(+)</text>
        <dbReference type="Rhea" id="RHEA:15197"/>
        <dbReference type="Rhea" id="RHEA-COMP:12418"/>
        <dbReference type="Rhea" id="RHEA-COMP:12419"/>
        <dbReference type="ChEBI" id="CHEBI:15378"/>
        <dbReference type="ChEBI" id="CHEBI:57856"/>
        <dbReference type="ChEBI" id="CHEBI:59789"/>
        <dbReference type="ChEBI" id="CHEBI:90615"/>
        <dbReference type="ChEBI" id="CHEBI:90616"/>
        <dbReference type="EC" id="2.1.1.72"/>
    </reaction>
</comment>
<dbReference type="EMBL" id="LPUY01000087">
    <property type="protein sequence ID" value="KUP91809.1"/>
    <property type="molecule type" value="Genomic_DNA"/>
</dbReference>
<dbReference type="GO" id="GO:0032259">
    <property type="term" value="P:methylation"/>
    <property type="evidence" value="ECO:0007669"/>
    <property type="project" value="UniProtKB-KW"/>
</dbReference>
<evidence type="ECO:0000313" key="8">
    <source>
        <dbReference type="EMBL" id="KUP91809.1"/>
    </source>
</evidence>
<dbReference type="GO" id="GO:0043565">
    <property type="term" value="F:sequence-specific DNA binding"/>
    <property type="evidence" value="ECO:0007669"/>
    <property type="project" value="TreeGrafter"/>
</dbReference>
<dbReference type="InterPro" id="IPR029063">
    <property type="entry name" value="SAM-dependent_MTases_sf"/>
</dbReference>
<gene>
    <name evidence="8" type="primary">dpnM</name>
    <name evidence="8" type="ORF">TRIHO_33400</name>
</gene>
<comment type="similarity">
    <text evidence="1">Belongs to the N(4)/N(6)-methyltransferase family.</text>
</comment>
<feature type="binding site" evidence="7">
    <location>
        <position position="20"/>
    </location>
    <ligand>
        <name>S-adenosyl-L-methionine</name>
        <dbReference type="ChEBI" id="CHEBI:59789"/>
    </ligand>
</feature>
<dbReference type="GO" id="GO:1904047">
    <property type="term" value="F:S-adenosyl-L-methionine binding"/>
    <property type="evidence" value="ECO:0007669"/>
    <property type="project" value="TreeGrafter"/>
</dbReference>
<comment type="caution">
    <text evidence="8">The sequence shown here is derived from an EMBL/GenBank/DDBJ whole genome shotgun (WGS) entry which is preliminary data.</text>
</comment>
<evidence type="ECO:0000256" key="3">
    <source>
        <dbReference type="ARBA" id="ARBA00022603"/>
    </source>
</evidence>
<dbReference type="GO" id="GO:0009007">
    <property type="term" value="F:site-specific DNA-methyltransferase (adenine-specific) activity"/>
    <property type="evidence" value="ECO:0007669"/>
    <property type="project" value="UniProtKB-EC"/>
</dbReference>
<accession>A0A132BTV0</accession>
<dbReference type="InterPro" id="IPR012263">
    <property type="entry name" value="M_m6A_EcoRV"/>
</dbReference>
<evidence type="ECO:0000256" key="6">
    <source>
        <dbReference type="ARBA" id="ARBA00047942"/>
    </source>
</evidence>
<organism evidence="8 9">
    <name type="scientific">Tritonibacter horizontis</name>
    <dbReference type="NCBI Taxonomy" id="1768241"/>
    <lineage>
        <taxon>Bacteria</taxon>
        <taxon>Pseudomonadati</taxon>
        <taxon>Pseudomonadota</taxon>
        <taxon>Alphaproteobacteria</taxon>
        <taxon>Rhodobacterales</taxon>
        <taxon>Paracoccaceae</taxon>
        <taxon>Tritonibacter</taxon>
    </lineage>
</organism>